<gene>
    <name evidence="1" type="ORF">FBU59_002700</name>
</gene>
<sequence>LKFSIHFKDPDNIPHTLWISVPVSVVPVIAGSTTHGVTAELPTYELAALDERIAVLTADPNPPTYDELLSQTNSAASSIAPLSRTSTTGPQFGDDSPVESVPPSDTESSIEQLPPVRPVPSIDVMQMDESGSQSSGDSDSEPRIIVPPAYSCRRQSRNHLTVDGNRPQVHPVALQNFLRRSVVMFPGSSEATPVHSPSVSPMASPLLKPSADNVLPSLAAYTMASPSETSRTQSQLADDLSVLDIRVPERTHPRTK</sequence>
<name>A0ACC1JAF6_9FUNG</name>
<comment type="caution">
    <text evidence="1">The sequence shown here is derived from an EMBL/GenBank/DDBJ whole genome shotgun (WGS) entry which is preliminary data.</text>
</comment>
<evidence type="ECO:0000313" key="2">
    <source>
        <dbReference type="Proteomes" id="UP001150603"/>
    </source>
</evidence>
<reference evidence="1" key="1">
    <citation type="submission" date="2022-07" db="EMBL/GenBank/DDBJ databases">
        <title>Phylogenomic reconstructions and comparative analyses of Kickxellomycotina fungi.</title>
        <authorList>
            <person name="Reynolds N.K."/>
            <person name="Stajich J.E."/>
            <person name="Barry K."/>
            <person name="Grigoriev I.V."/>
            <person name="Crous P."/>
            <person name="Smith M.E."/>
        </authorList>
    </citation>
    <scope>NUCLEOTIDE SEQUENCE</scope>
    <source>
        <strain evidence="1">NRRL 5244</strain>
    </source>
</reference>
<dbReference type="EMBL" id="JANBPW010001540">
    <property type="protein sequence ID" value="KAJ1944097.1"/>
    <property type="molecule type" value="Genomic_DNA"/>
</dbReference>
<feature type="non-terminal residue" evidence="1">
    <location>
        <position position="1"/>
    </location>
</feature>
<accession>A0ACC1JAF6</accession>
<keyword evidence="2" id="KW-1185">Reference proteome</keyword>
<proteinExistence type="predicted"/>
<organism evidence="1 2">
    <name type="scientific">Linderina macrospora</name>
    <dbReference type="NCBI Taxonomy" id="4868"/>
    <lineage>
        <taxon>Eukaryota</taxon>
        <taxon>Fungi</taxon>
        <taxon>Fungi incertae sedis</taxon>
        <taxon>Zoopagomycota</taxon>
        <taxon>Kickxellomycotina</taxon>
        <taxon>Kickxellomycetes</taxon>
        <taxon>Kickxellales</taxon>
        <taxon>Kickxellaceae</taxon>
        <taxon>Linderina</taxon>
    </lineage>
</organism>
<dbReference type="Proteomes" id="UP001150603">
    <property type="component" value="Unassembled WGS sequence"/>
</dbReference>
<protein>
    <submittedName>
        <fullName evidence="1">Uncharacterized protein</fullName>
    </submittedName>
</protein>
<evidence type="ECO:0000313" key="1">
    <source>
        <dbReference type="EMBL" id="KAJ1944097.1"/>
    </source>
</evidence>